<organism evidence="1 2">
    <name type="scientific">Novilysobacter selenitireducens</name>
    <dbReference type="NCBI Taxonomy" id="2872639"/>
    <lineage>
        <taxon>Bacteria</taxon>
        <taxon>Pseudomonadati</taxon>
        <taxon>Pseudomonadota</taxon>
        <taxon>Gammaproteobacteria</taxon>
        <taxon>Lysobacterales</taxon>
        <taxon>Lysobacteraceae</taxon>
        <taxon>Novilysobacter</taxon>
    </lineage>
</organism>
<evidence type="ECO:0000313" key="1">
    <source>
        <dbReference type="EMBL" id="MBZ4039097.1"/>
    </source>
</evidence>
<comment type="caution">
    <text evidence="1">The sequence shown here is derived from an EMBL/GenBank/DDBJ whole genome shotgun (WGS) entry which is preliminary data.</text>
</comment>
<reference evidence="1 2" key="1">
    <citation type="submission" date="2021-09" db="EMBL/GenBank/DDBJ databases">
        <title>Lysobacter sp. 13A isolated from the river sediment.</title>
        <authorList>
            <person name="Liu H."/>
            <person name="Li S."/>
            <person name="Mao S."/>
        </authorList>
    </citation>
    <scope>NUCLEOTIDE SEQUENCE [LARGE SCALE GENOMIC DNA]</scope>
    <source>
        <strain evidence="1 2">13A</strain>
    </source>
</reference>
<sequence>MALKMRDTPKSLFKYFGPDRLDVLLTRKMRFTPLGEFNDPFEGRPHLQGLATAERTLGSFEELLLPELLDTYSRQPPEFRAAISQTKFLNRMVPAMRQSYPVLQKALEAGVKEALEGLPQKWDSYIGALCLSEVCDSLLMWAHYAASHTGFVLEFDAHHPFFHAQRSENDECRHIRRVLYRDARPSGVLLDLEVSDMFLVKSTQWSYEREWRMFMALTEANDIANSGSSKIYLFEVPPDAIIGVVLGARASVQLKEEARGMIQDQSELQHVRIKSCYPDPREFVLRVRESAI</sequence>
<dbReference type="RefSeq" id="WP_223675338.1">
    <property type="nucleotide sequence ID" value="NZ_JAINZW010000002.1"/>
</dbReference>
<gene>
    <name evidence="1" type="ORF">K6753_06070</name>
</gene>
<dbReference type="Pfam" id="PF11185">
    <property type="entry name" value="DUF2971"/>
    <property type="match status" value="1"/>
</dbReference>
<accession>A0ABS7T5D8</accession>
<dbReference type="InterPro" id="IPR021352">
    <property type="entry name" value="DUF2971"/>
</dbReference>
<keyword evidence="2" id="KW-1185">Reference proteome</keyword>
<dbReference type="Proteomes" id="UP001430954">
    <property type="component" value="Unassembled WGS sequence"/>
</dbReference>
<dbReference type="EMBL" id="JAINZW010000002">
    <property type="protein sequence ID" value="MBZ4039097.1"/>
    <property type="molecule type" value="Genomic_DNA"/>
</dbReference>
<name>A0ABS7T5D8_9GAMM</name>
<protein>
    <submittedName>
        <fullName evidence="1">DUF2971 domain-containing protein</fullName>
    </submittedName>
</protein>
<evidence type="ECO:0000313" key="2">
    <source>
        <dbReference type="Proteomes" id="UP001430954"/>
    </source>
</evidence>
<proteinExistence type="predicted"/>